<comment type="similarity">
    <text evidence="2">Belongs to the membrane fusion protein (MFP) (TC 8.A.1) family.</text>
</comment>
<sequence length="410" mass="44713">MPRRQPDLKLLTMSDFKKFLLYTSTGFLSMKTTSFVKYCTGFALALVFCSPLSSFASEEPTKDGQKAPATAVSAITLKPTAIQYTQQIPARATAYKVAEIRPQVTGIIKKRLFTEGGAVKKGSQLYQIDPAPYQAVYNSAKADLLKAHANLESTNVKEKRYAQLVLINAVSKQAYDDTWAALLQAKADVAIAEASVASAKINLKYTKVYAPISGLIGKSNVTEGALVTANQAPLMAQITQLDPIYIDMQEVRNKVLVMKQKAKNTEEILVNLDFGGNLGIYQHQGKLQFSDVIVNPTTASVELRAIFPNPEQILFPGLFAYATLLLDEVDVLLIPQQAAIRGLKGKVSAWTINDKSQAVSVSIKVGESYGNNWIVTEGLKAGDKVITEGFQRLRTEATVKITAPQDTAKK</sequence>
<dbReference type="Gene3D" id="2.40.50.100">
    <property type="match status" value="1"/>
</dbReference>
<proteinExistence type="inferred from homology"/>
<evidence type="ECO:0000313" key="8">
    <source>
        <dbReference type="Proteomes" id="UP000000602"/>
    </source>
</evidence>
<feature type="domain" description="Multidrug resistance protein MdtA-like beta-barrel" evidence="5">
    <location>
        <begin position="243"/>
        <end position="327"/>
    </location>
</feature>
<dbReference type="InterPro" id="IPR006143">
    <property type="entry name" value="RND_pump_MFP"/>
</dbReference>
<evidence type="ECO:0000259" key="3">
    <source>
        <dbReference type="Pfam" id="PF25876"/>
    </source>
</evidence>
<evidence type="ECO:0000313" key="7">
    <source>
        <dbReference type="EMBL" id="CAG36427.1"/>
    </source>
</evidence>
<feature type="domain" description="Multidrug resistance protein MdtA-like alpha-helical hairpin" evidence="3">
    <location>
        <begin position="137"/>
        <end position="206"/>
    </location>
</feature>
<dbReference type="NCBIfam" id="TIGR01730">
    <property type="entry name" value="RND_mfp"/>
    <property type="match status" value="1"/>
</dbReference>
<dbReference type="KEGG" id="dps:DP1698"/>
<dbReference type="Pfam" id="PF25944">
    <property type="entry name" value="Beta-barrel_RND"/>
    <property type="match status" value="1"/>
</dbReference>
<dbReference type="InterPro" id="IPR058626">
    <property type="entry name" value="MdtA-like_b-barrel"/>
</dbReference>
<dbReference type="InterPro" id="IPR058624">
    <property type="entry name" value="MdtA-like_HH"/>
</dbReference>
<evidence type="ECO:0000256" key="2">
    <source>
        <dbReference type="ARBA" id="ARBA00009477"/>
    </source>
</evidence>
<dbReference type="Pfam" id="PF25917">
    <property type="entry name" value="BSH_RND"/>
    <property type="match status" value="1"/>
</dbReference>
<dbReference type="Gene3D" id="1.10.287.470">
    <property type="entry name" value="Helix hairpin bin"/>
    <property type="match status" value="1"/>
</dbReference>
<protein>
    <submittedName>
        <fullName evidence="7">Related to acriflavine resistance protein E [Precursor] septum formation and cell membrane permeability</fullName>
    </submittedName>
</protein>
<dbReference type="GO" id="GO:0005886">
    <property type="term" value="C:plasma membrane"/>
    <property type="evidence" value="ECO:0007669"/>
    <property type="project" value="UniProtKB-SubCell"/>
</dbReference>
<name>Q6AMJ8_DESPS</name>
<dbReference type="InterPro" id="IPR058625">
    <property type="entry name" value="MdtA-like_BSH"/>
</dbReference>
<dbReference type="EMBL" id="CR522870">
    <property type="protein sequence ID" value="CAG36427.1"/>
    <property type="molecule type" value="Genomic_DNA"/>
</dbReference>
<dbReference type="HOGENOM" id="CLU_018816_2_1_7"/>
<dbReference type="PANTHER" id="PTHR30158">
    <property type="entry name" value="ACRA/E-RELATED COMPONENT OF DRUG EFFLUX TRANSPORTER"/>
    <property type="match status" value="1"/>
</dbReference>
<dbReference type="GO" id="GO:0022857">
    <property type="term" value="F:transmembrane transporter activity"/>
    <property type="evidence" value="ECO:0007669"/>
    <property type="project" value="InterPro"/>
</dbReference>
<comment type="subcellular location">
    <subcellularLocation>
        <location evidence="1">Cell envelope</location>
    </subcellularLocation>
</comment>
<feature type="domain" description="Multidrug resistance protein MdtA-like C-terminal permuted SH3" evidence="6">
    <location>
        <begin position="330"/>
        <end position="392"/>
    </location>
</feature>
<evidence type="ECO:0000256" key="1">
    <source>
        <dbReference type="ARBA" id="ARBA00004196"/>
    </source>
</evidence>
<dbReference type="InterPro" id="IPR058627">
    <property type="entry name" value="MdtA-like_C"/>
</dbReference>
<dbReference type="PANTHER" id="PTHR30158:SF3">
    <property type="entry name" value="MULTIDRUG EFFLUX PUMP SUBUNIT ACRA-RELATED"/>
    <property type="match status" value="1"/>
</dbReference>
<organism evidence="7 8">
    <name type="scientific">Desulfotalea psychrophila (strain LSv54 / DSM 12343)</name>
    <dbReference type="NCBI Taxonomy" id="177439"/>
    <lineage>
        <taxon>Bacteria</taxon>
        <taxon>Pseudomonadati</taxon>
        <taxon>Thermodesulfobacteriota</taxon>
        <taxon>Desulfobulbia</taxon>
        <taxon>Desulfobulbales</taxon>
        <taxon>Desulfocapsaceae</taxon>
        <taxon>Desulfotalea</taxon>
    </lineage>
</organism>
<gene>
    <name evidence="7" type="ordered locus">DP1698</name>
</gene>
<dbReference type="GO" id="GO:0046677">
    <property type="term" value="P:response to antibiotic"/>
    <property type="evidence" value="ECO:0007669"/>
    <property type="project" value="TreeGrafter"/>
</dbReference>
<dbReference type="Pfam" id="PF25876">
    <property type="entry name" value="HH_MFP_RND"/>
    <property type="match status" value="1"/>
</dbReference>
<keyword evidence="8" id="KW-1185">Reference proteome</keyword>
<dbReference type="eggNOG" id="COG0845">
    <property type="taxonomic scope" value="Bacteria"/>
</dbReference>
<feature type="domain" description="Multidrug resistance protein MdtA-like barrel-sandwich hybrid" evidence="4">
    <location>
        <begin position="97"/>
        <end position="236"/>
    </location>
</feature>
<evidence type="ECO:0000259" key="4">
    <source>
        <dbReference type="Pfam" id="PF25917"/>
    </source>
</evidence>
<dbReference type="Gene3D" id="2.40.30.170">
    <property type="match status" value="1"/>
</dbReference>
<reference evidence="8" key="1">
    <citation type="journal article" date="2004" name="Environ. Microbiol.">
        <title>The genome of Desulfotalea psychrophila, a sulfate-reducing bacterium from permanently cold Arctic sediments.</title>
        <authorList>
            <person name="Rabus R."/>
            <person name="Ruepp A."/>
            <person name="Frickey T."/>
            <person name="Rattei T."/>
            <person name="Fartmann B."/>
            <person name="Stark M."/>
            <person name="Bauer M."/>
            <person name="Zibat A."/>
            <person name="Lombardot T."/>
            <person name="Becker I."/>
            <person name="Amann J."/>
            <person name="Gellner K."/>
            <person name="Teeling H."/>
            <person name="Leuschner W.D."/>
            <person name="Gloeckner F.-O."/>
            <person name="Lupas A.N."/>
            <person name="Amann R."/>
            <person name="Klenk H.-P."/>
        </authorList>
    </citation>
    <scope>NUCLEOTIDE SEQUENCE [LARGE SCALE GENOMIC DNA]</scope>
    <source>
        <strain evidence="8">DSM 12343 / LSv54</strain>
    </source>
</reference>
<dbReference type="STRING" id="177439.DP1698"/>
<dbReference type="Proteomes" id="UP000000602">
    <property type="component" value="Chromosome"/>
</dbReference>
<dbReference type="Pfam" id="PF25967">
    <property type="entry name" value="RND-MFP_C"/>
    <property type="match status" value="1"/>
</dbReference>
<accession>Q6AMJ8</accession>
<evidence type="ECO:0000259" key="5">
    <source>
        <dbReference type="Pfam" id="PF25944"/>
    </source>
</evidence>
<dbReference type="SUPFAM" id="SSF111369">
    <property type="entry name" value="HlyD-like secretion proteins"/>
    <property type="match status" value="1"/>
</dbReference>
<evidence type="ECO:0000259" key="6">
    <source>
        <dbReference type="Pfam" id="PF25967"/>
    </source>
</evidence>
<dbReference type="AlphaFoldDB" id="Q6AMJ8"/>
<dbReference type="Gene3D" id="2.40.420.20">
    <property type="match status" value="1"/>
</dbReference>